<gene>
    <name evidence="1" type="ORF">KM842_13760</name>
</gene>
<dbReference type="Proteomes" id="UP000681794">
    <property type="component" value="Chromosome"/>
</dbReference>
<sequence>MRIGELSTATGVSTRALRYYEHEGLIRSSRRPNGYRDYDPDAVETVALIQDLFAAGLSSGLLRDVVPCVAGDGTGLPPADLLARVEQVRDDLLEKERRFRARRETLDDYLSGRRRPARIAALVDGDACLPGSDASPGAAREDVPVRS</sequence>
<evidence type="ECO:0000313" key="2">
    <source>
        <dbReference type="Proteomes" id="UP000681794"/>
    </source>
</evidence>
<accession>A0ACD1E3E4</accession>
<dbReference type="EMBL" id="CP076544">
    <property type="protein sequence ID" value="QWS33291.1"/>
    <property type="molecule type" value="Genomic_DNA"/>
</dbReference>
<keyword evidence="2" id="KW-1185">Reference proteome</keyword>
<organism evidence="1 2">
    <name type="scientific">Curtobacterium aetherium</name>
    <dbReference type="NCBI Taxonomy" id="2841594"/>
    <lineage>
        <taxon>Bacteria</taxon>
        <taxon>Bacillati</taxon>
        <taxon>Actinomycetota</taxon>
        <taxon>Actinomycetes</taxon>
        <taxon>Micrococcales</taxon>
        <taxon>Microbacteriaceae</taxon>
        <taxon>Curtobacterium</taxon>
    </lineage>
</organism>
<reference evidence="1" key="1">
    <citation type="submission" date="2021-06" db="EMBL/GenBank/DDBJ databases">
        <authorList>
            <person name="Ellington A.J."/>
            <person name="Bryan N.C."/>
            <person name="Christner B.C."/>
            <person name="Reisch C.R."/>
        </authorList>
    </citation>
    <scope>NUCLEOTIDE SEQUENCE</scope>
    <source>
        <strain evidence="1">L6-1</strain>
    </source>
</reference>
<evidence type="ECO:0000313" key="1">
    <source>
        <dbReference type="EMBL" id="QWS33291.1"/>
    </source>
</evidence>
<name>A0ACD1E3E4_9MICO</name>
<protein>
    <submittedName>
        <fullName evidence="1">MerR family transcriptional regulator</fullName>
    </submittedName>
</protein>
<proteinExistence type="predicted"/>